<dbReference type="EMBL" id="BNJF01000001">
    <property type="protein sequence ID" value="GHO42455.1"/>
    <property type="molecule type" value="Genomic_DNA"/>
</dbReference>
<dbReference type="InterPro" id="IPR051450">
    <property type="entry name" value="Gfo/Idh/MocA_Oxidoreductases"/>
</dbReference>
<dbReference type="Gene3D" id="3.40.50.720">
    <property type="entry name" value="NAD(P)-binding Rossmann-like Domain"/>
    <property type="match status" value="1"/>
</dbReference>
<feature type="domain" description="GFO/IDH/MocA-like oxidoreductase" evidence="2">
    <location>
        <begin position="136"/>
        <end position="238"/>
    </location>
</feature>
<dbReference type="GO" id="GO:0000166">
    <property type="term" value="F:nucleotide binding"/>
    <property type="evidence" value="ECO:0007669"/>
    <property type="project" value="InterPro"/>
</dbReference>
<dbReference type="Pfam" id="PF01408">
    <property type="entry name" value="GFO_IDH_MocA"/>
    <property type="match status" value="1"/>
</dbReference>
<protein>
    <submittedName>
        <fullName evidence="3">Oxidoreductase</fullName>
    </submittedName>
</protein>
<feature type="domain" description="Gfo/Idh/MocA-like oxidoreductase N-terminal" evidence="1">
    <location>
        <begin position="7"/>
        <end position="126"/>
    </location>
</feature>
<comment type="caution">
    <text evidence="3">The sequence shown here is derived from an EMBL/GenBank/DDBJ whole genome shotgun (WGS) entry which is preliminary data.</text>
</comment>
<evidence type="ECO:0000259" key="2">
    <source>
        <dbReference type="Pfam" id="PF22725"/>
    </source>
</evidence>
<dbReference type="SUPFAM" id="SSF55347">
    <property type="entry name" value="Glyceraldehyde-3-phosphate dehydrogenase-like, C-terminal domain"/>
    <property type="match status" value="1"/>
</dbReference>
<dbReference type="Proteomes" id="UP000612362">
    <property type="component" value="Unassembled WGS sequence"/>
</dbReference>
<dbReference type="SUPFAM" id="SSF51735">
    <property type="entry name" value="NAD(P)-binding Rossmann-fold domains"/>
    <property type="match status" value="1"/>
</dbReference>
<evidence type="ECO:0000259" key="1">
    <source>
        <dbReference type="Pfam" id="PF01408"/>
    </source>
</evidence>
<dbReference type="PANTHER" id="PTHR43377">
    <property type="entry name" value="BILIVERDIN REDUCTASE A"/>
    <property type="match status" value="1"/>
</dbReference>
<dbReference type="AlphaFoldDB" id="A0A8J3MRN8"/>
<evidence type="ECO:0000313" key="4">
    <source>
        <dbReference type="Proteomes" id="UP000612362"/>
    </source>
</evidence>
<name>A0A8J3MRN8_9CHLR</name>
<accession>A0A8J3MRN8</accession>
<dbReference type="InterPro" id="IPR000683">
    <property type="entry name" value="Gfo/Idh/MocA-like_OxRdtase_N"/>
</dbReference>
<sequence>MQKEETLRVVLVGCGSMSGTWIETVQGLPGVEIVGLVDIRVEAAQSRAQVHHLTDVVISSQLTDVLEQIHPDVVFNCTIPEAHYETTLEALEAGCHVLSEKPMADSLESARKLISAAQRANRRFAVMQNRRYDANIRRAKAYLATGELGSLTTVNSDFYIGAHFGGFRDEMHHVLLLDMAIHTFDAARFLTGANPVSVYCQEWNPADSWYTHGASAVAIFEMTGGLIYTYRGSWCAEGLPTTWESDWRLIAPQGSMKWDGGTSLQVQQVSESGKFLSSFRDIDVPSSAPDTKTQGHASAIEDFISCLREDREPETAGTDNIKSLAMVFAAIESAETGKRVEISW</sequence>
<dbReference type="InterPro" id="IPR036291">
    <property type="entry name" value="NAD(P)-bd_dom_sf"/>
</dbReference>
<dbReference type="Pfam" id="PF22725">
    <property type="entry name" value="GFO_IDH_MocA_C3"/>
    <property type="match status" value="1"/>
</dbReference>
<dbReference type="RefSeq" id="WP_220191993.1">
    <property type="nucleotide sequence ID" value="NZ_BNJF01000001.1"/>
</dbReference>
<dbReference type="Gene3D" id="3.30.360.10">
    <property type="entry name" value="Dihydrodipicolinate Reductase, domain 2"/>
    <property type="match status" value="1"/>
</dbReference>
<gene>
    <name evidence="3" type="ORF">KSX_06180</name>
</gene>
<reference evidence="3" key="1">
    <citation type="submission" date="2020-10" db="EMBL/GenBank/DDBJ databases">
        <title>Taxonomic study of unclassified bacteria belonging to the class Ktedonobacteria.</title>
        <authorList>
            <person name="Yabe S."/>
            <person name="Wang C.M."/>
            <person name="Zheng Y."/>
            <person name="Sakai Y."/>
            <person name="Cavaletti L."/>
            <person name="Monciardini P."/>
            <person name="Donadio S."/>
        </authorList>
    </citation>
    <scope>NUCLEOTIDE SEQUENCE</scope>
    <source>
        <strain evidence="3">SOSP1-1</strain>
    </source>
</reference>
<keyword evidence="4" id="KW-1185">Reference proteome</keyword>
<evidence type="ECO:0000313" key="3">
    <source>
        <dbReference type="EMBL" id="GHO42455.1"/>
    </source>
</evidence>
<proteinExistence type="predicted"/>
<dbReference type="InterPro" id="IPR055170">
    <property type="entry name" value="GFO_IDH_MocA-like_dom"/>
</dbReference>
<dbReference type="PANTHER" id="PTHR43377:SF1">
    <property type="entry name" value="BILIVERDIN REDUCTASE A"/>
    <property type="match status" value="1"/>
</dbReference>
<organism evidence="3 4">
    <name type="scientific">Ktedonospora formicarum</name>
    <dbReference type="NCBI Taxonomy" id="2778364"/>
    <lineage>
        <taxon>Bacteria</taxon>
        <taxon>Bacillati</taxon>
        <taxon>Chloroflexota</taxon>
        <taxon>Ktedonobacteria</taxon>
        <taxon>Ktedonobacterales</taxon>
        <taxon>Ktedonobacteraceae</taxon>
        <taxon>Ktedonospora</taxon>
    </lineage>
</organism>